<organism evidence="4 5">
    <name type="scientific">Morella rubra</name>
    <name type="common">Chinese bayberry</name>
    <dbReference type="NCBI Taxonomy" id="262757"/>
    <lineage>
        <taxon>Eukaryota</taxon>
        <taxon>Viridiplantae</taxon>
        <taxon>Streptophyta</taxon>
        <taxon>Embryophyta</taxon>
        <taxon>Tracheophyta</taxon>
        <taxon>Spermatophyta</taxon>
        <taxon>Magnoliopsida</taxon>
        <taxon>eudicotyledons</taxon>
        <taxon>Gunneridae</taxon>
        <taxon>Pentapetalae</taxon>
        <taxon>rosids</taxon>
        <taxon>fabids</taxon>
        <taxon>Fagales</taxon>
        <taxon>Myricaceae</taxon>
        <taxon>Morella</taxon>
    </lineage>
</organism>
<reference evidence="4" key="3">
    <citation type="submission" date="2019-09" db="EMBL/GenBank/DDBJ databases">
        <authorList>
            <person name="Gao Z."/>
        </authorList>
    </citation>
    <scope>NUCLEOTIDE SEQUENCE</scope>
    <source>
        <tissue evidence="4">Leaves</tissue>
    </source>
</reference>
<proteinExistence type="predicted"/>
<dbReference type="CDD" id="cd22851">
    <property type="entry name" value="SMN_N"/>
    <property type="match status" value="1"/>
</dbReference>
<protein>
    <recommendedName>
        <fullName evidence="2">Survival Motor Neuron Gemin2-binding domain-containing protein</fullName>
    </recommendedName>
</protein>
<evidence type="ECO:0000259" key="2">
    <source>
        <dbReference type="Pfam" id="PF20636"/>
    </source>
</evidence>
<dbReference type="InterPro" id="IPR040424">
    <property type="entry name" value="Smn1"/>
</dbReference>
<dbReference type="EMBL" id="RXIC02000022">
    <property type="protein sequence ID" value="KAB1215801.1"/>
    <property type="molecule type" value="Genomic_DNA"/>
</dbReference>
<evidence type="ECO:0000313" key="4">
    <source>
        <dbReference type="EMBL" id="KAB1215804.1"/>
    </source>
</evidence>
<dbReference type="Proteomes" id="UP000516437">
    <property type="component" value="Chromosome 4"/>
</dbReference>
<dbReference type="OrthoDB" id="197400at2759"/>
<feature type="compositionally biased region" description="Polar residues" evidence="1">
    <location>
        <begin position="69"/>
        <end position="82"/>
    </location>
</feature>
<gene>
    <name evidence="4" type="ORF">CJ030_MR4G010905</name>
    <name evidence="3" type="ORF">CJ030_MR4G010908</name>
</gene>
<reference evidence="4" key="1">
    <citation type="submission" date="2018-07" db="EMBL/GenBank/DDBJ databases">
        <authorList>
            <person name="Gao Z.-S."/>
            <person name="Jia H.-M."/>
            <person name="Jia H.-J."/>
            <person name="Cai Q.-L."/>
            <person name="Wang Y."/>
            <person name="Zhao H.-B."/>
        </authorList>
    </citation>
    <scope>NUCLEOTIDE SEQUENCE</scope>
    <source>
        <tissue evidence="4">Leaves</tissue>
    </source>
</reference>
<name>A0A6A1VS91_9ROSI</name>
<evidence type="ECO:0000256" key="1">
    <source>
        <dbReference type="SAM" id="MobiDB-lite"/>
    </source>
</evidence>
<dbReference type="Pfam" id="PF20636">
    <property type="entry name" value="SMN_G2-BD"/>
    <property type="match status" value="1"/>
</dbReference>
<dbReference type="EMBL" id="RXIC02000022">
    <property type="protein sequence ID" value="KAB1215804.1"/>
    <property type="molecule type" value="Genomic_DNA"/>
</dbReference>
<dbReference type="InterPro" id="IPR049481">
    <property type="entry name" value="SMN_G2-BD"/>
</dbReference>
<feature type="region of interest" description="Disordered" evidence="1">
    <location>
        <begin position="30"/>
        <end position="82"/>
    </location>
</feature>
<feature type="compositionally biased region" description="Polar residues" evidence="1">
    <location>
        <begin position="46"/>
        <end position="58"/>
    </location>
</feature>
<dbReference type="PANTHER" id="PTHR39267">
    <property type="entry name" value="SURVIVAL MOTOR NEURON-LIKE PROTEIN 1"/>
    <property type="match status" value="1"/>
</dbReference>
<sequence length="305" mass="32608">MGKEGDLWDDSALIQAFDDAISKYKIMHSQKGQDSSIEGGKAVGSTEGNASANVNGSHQARRDADEKSNVSSNTALDLGETSNLSTAKENHCVDSCAPEPCTDPSNSLYIQDVEGADKGYSSFRSGQDYNNLVNLYYDLEEKKQKILEQLHQFGGWNNQYSGEGSGSGVQWGTSAYGEHPIAASQVSHPNALCSCCPYVYQCCLAPCTSCPGCSLGGTFDGKTCNDNSVVMVPGTAGPLEDSNIVKTAMEAAEKAMSSLRTKFSGDSNLNEGQHGFPRGKNRHENCIYCVLVYNLFINGAAMKIA</sequence>
<reference evidence="4 5" key="2">
    <citation type="journal article" date="2019" name="Plant Biotechnol. J.">
        <title>The red bayberry genome and genetic basis of sex determination.</title>
        <authorList>
            <person name="Jia H.M."/>
            <person name="Jia H.J."/>
            <person name="Cai Q.L."/>
            <person name="Wang Y."/>
            <person name="Zhao H.B."/>
            <person name="Yang W.F."/>
            <person name="Wang G.Y."/>
            <person name="Li Y.H."/>
            <person name="Zhan D.L."/>
            <person name="Shen Y.T."/>
            <person name="Niu Q.F."/>
            <person name="Chang L."/>
            <person name="Qiu J."/>
            <person name="Zhao L."/>
            <person name="Xie H.B."/>
            <person name="Fu W.Y."/>
            <person name="Jin J."/>
            <person name="Li X.W."/>
            <person name="Jiao Y."/>
            <person name="Zhou C.C."/>
            <person name="Tu T."/>
            <person name="Chai C.Y."/>
            <person name="Gao J.L."/>
            <person name="Fan L.J."/>
            <person name="van de Weg E."/>
            <person name="Wang J.Y."/>
            <person name="Gao Z.S."/>
        </authorList>
    </citation>
    <scope>NUCLEOTIDE SEQUENCE [LARGE SCALE GENOMIC DNA]</scope>
    <source>
        <tissue evidence="4">Leaves</tissue>
    </source>
</reference>
<keyword evidence="5" id="KW-1185">Reference proteome</keyword>
<evidence type="ECO:0000313" key="3">
    <source>
        <dbReference type="EMBL" id="KAB1215801.1"/>
    </source>
</evidence>
<dbReference type="PANTHER" id="PTHR39267:SF1">
    <property type="entry name" value="SURVIVAL MOTOR NEURON PROTEIN"/>
    <property type="match status" value="1"/>
</dbReference>
<accession>A0A6A1VS91</accession>
<dbReference type="AlphaFoldDB" id="A0A6A1VS91"/>
<evidence type="ECO:0000313" key="5">
    <source>
        <dbReference type="Proteomes" id="UP000516437"/>
    </source>
</evidence>
<comment type="caution">
    <text evidence="4">The sequence shown here is derived from an EMBL/GenBank/DDBJ whole genome shotgun (WGS) entry which is preliminary data.</text>
</comment>
<feature type="domain" description="Survival Motor Neuron Gemin2-binding" evidence="2">
    <location>
        <begin position="1"/>
        <end position="29"/>
    </location>
</feature>